<dbReference type="Proteomes" id="UP001642487">
    <property type="component" value="Chromosome 5"/>
</dbReference>
<dbReference type="SUPFAM" id="SSF52777">
    <property type="entry name" value="CoA-dependent acyltransferases"/>
    <property type="match status" value="1"/>
</dbReference>
<reference evidence="4 5" key="1">
    <citation type="submission" date="2024-03" db="EMBL/GenBank/DDBJ databases">
        <authorList>
            <person name="Gkanogiannis A."/>
            <person name="Becerra Lopez-Lavalle L."/>
        </authorList>
    </citation>
    <scope>NUCLEOTIDE SEQUENCE [LARGE SCALE GENOMIC DNA]</scope>
</reference>
<dbReference type="Pfam" id="PF16911">
    <property type="entry name" value="PapA_C"/>
    <property type="match status" value="1"/>
</dbReference>
<keyword evidence="1" id="KW-0808">Transferase</keyword>
<evidence type="ECO:0000313" key="4">
    <source>
        <dbReference type="EMBL" id="CAK9323031.1"/>
    </source>
</evidence>
<name>A0ABP0YVG8_9ROSI</name>
<protein>
    <recommendedName>
        <fullName evidence="3">Phthiocerol/phthiodiolone dimycocerosyl transferase C-terminal domain-containing protein</fullName>
    </recommendedName>
</protein>
<dbReference type="PANTHER" id="PTHR34375">
    <property type="entry name" value="GATA ZINC FINGER PROTEIN-RELATED"/>
    <property type="match status" value="1"/>
</dbReference>
<evidence type="ECO:0000259" key="3">
    <source>
        <dbReference type="Pfam" id="PF16911"/>
    </source>
</evidence>
<keyword evidence="5" id="KW-1185">Reference proteome</keyword>
<dbReference type="PANTHER" id="PTHR34375:SF3">
    <property type="entry name" value="CONDENSATION DOMAIN-CONTAINING PROTEIN"/>
    <property type="match status" value="1"/>
</dbReference>
<evidence type="ECO:0000313" key="5">
    <source>
        <dbReference type="Proteomes" id="UP001642487"/>
    </source>
</evidence>
<dbReference type="Gene3D" id="3.30.559.30">
    <property type="entry name" value="Nonribosomal peptide synthetase, condensation domain"/>
    <property type="match status" value="1"/>
</dbReference>
<organism evidence="4 5">
    <name type="scientific">Citrullus colocynthis</name>
    <name type="common">colocynth</name>
    <dbReference type="NCBI Taxonomy" id="252529"/>
    <lineage>
        <taxon>Eukaryota</taxon>
        <taxon>Viridiplantae</taxon>
        <taxon>Streptophyta</taxon>
        <taxon>Embryophyta</taxon>
        <taxon>Tracheophyta</taxon>
        <taxon>Spermatophyta</taxon>
        <taxon>Magnoliopsida</taxon>
        <taxon>eudicotyledons</taxon>
        <taxon>Gunneridae</taxon>
        <taxon>Pentapetalae</taxon>
        <taxon>rosids</taxon>
        <taxon>fabids</taxon>
        <taxon>Cucurbitales</taxon>
        <taxon>Cucurbitaceae</taxon>
        <taxon>Benincaseae</taxon>
        <taxon>Citrullus</taxon>
    </lineage>
</organism>
<proteinExistence type="predicted"/>
<dbReference type="EMBL" id="OZ021739">
    <property type="protein sequence ID" value="CAK9323031.1"/>
    <property type="molecule type" value="Genomic_DNA"/>
</dbReference>
<sequence>MEDSTTRRRVTGCTENAWCRAVPGGTGTGILALSSTEAPNLQLLQNALHKLQNAHPILKSKLHYNPITSTFSFLTSSTPFVELKMFGIPETSKILLNDQDASNDNNVSISPFQILLEHELNDNTPWRNLQFSDTAPDILFVNLYEVGLGKWVAIFRLHVAACDRTTAVSLLEELLVLITSGRGGDKKEEVELGLEDLVPRNLAKKPLLARGLNMITHSVNSLRLTNLKFKDVKSARRSQLARFQINQTETHKILSECKLRGIKLSSVLVAAGLKAAHSSGSHGLDRHHRKYGIITLIDCRRFLEPPLTSHHFGFYHAAIFNTYTVRGGEDLWELAKKVSTTLEASKNSNKHFTDMSDLNFLMCRVVENPSLTASGAMRTSLMTIFEDTVFDNSGGMQKDIGIDDYIGCASIHGIGPSAAVFDTVRNGRLDCACIYPSPLHSREQMEALLNNMKTLLVKG</sequence>
<keyword evidence="2" id="KW-0012">Acyltransferase</keyword>
<gene>
    <name evidence="4" type="ORF">CITCOLO1_LOCUS15201</name>
</gene>
<feature type="domain" description="Phthiocerol/phthiodiolone dimycocerosyl transferase C-terminal" evidence="3">
    <location>
        <begin position="237"/>
        <end position="344"/>
    </location>
</feature>
<evidence type="ECO:0000256" key="2">
    <source>
        <dbReference type="ARBA" id="ARBA00023315"/>
    </source>
</evidence>
<evidence type="ECO:0000256" key="1">
    <source>
        <dbReference type="ARBA" id="ARBA00022679"/>
    </source>
</evidence>
<accession>A0ABP0YVG8</accession>
<dbReference type="InterPro" id="IPR031641">
    <property type="entry name" value="PapA_C"/>
</dbReference>